<dbReference type="CDD" id="cd06171">
    <property type="entry name" value="Sigma70_r4"/>
    <property type="match status" value="1"/>
</dbReference>
<dbReference type="AlphaFoldDB" id="A0A1N6I3P3"/>
<dbReference type="PROSITE" id="PS00716">
    <property type="entry name" value="SIGMA70_2"/>
    <property type="match status" value="1"/>
</dbReference>
<keyword evidence="3" id="KW-0238">DNA-binding</keyword>
<dbReference type="SUPFAM" id="SSF88659">
    <property type="entry name" value="Sigma3 and sigma4 domains of RNA polymerase sigma factors"/>
    <property type="match status" value="2"/>
</dbReference>
<dbReference type="Proteomes" id="UP000184758">
    <property type="component" value="Unassembled WGS sequence"/>
</dbReference>
<dbReference type="STRING" id="28230.SAMN05878443_2283"/>
<proteinExistence type="predicted"/>
<evidence type="ECO:0000256" key="2">
    <source>
        <dbReference type="ARBA" id="ARBA00023082"/>
    </source>
</evidence>
<dbReference type="InterPro" id="IPR013325">
    <property type="entry name" value="RNA_pol_sigma_r2"/>
</dbReference>
<dbReference type="PANTHER" id="PTHR30385">
    <property type="entry name" value="SIGMA FACTOR F FLAGELLAR"/>
    <property type="match status" value="1"/>
</dbReference>
<gene>
    <name evidence="6" type="ORF">SAMN05878443_2283</name>
</gene>
<name>A0A1N6I3P3_9LACT</name>
<keyword evidence="2" id="KW-0731">Sigma factor</keyword>
<reference evidence="7" key="1">
    <citation type="submission" date="2016-11" db="EMBL/GenBank/DDBJ databases">
        <authorList>
            <person name="Varghese N."/>
            <person name="Submissions S."/>
        </authorList>
    </citation>
    <scope>NUCLEOTIDE SEQUENCE [LARGE SCALE GENOMIC DNA]</scope>
    <source>
        <strain evidence="7">313</strain>
    </source>
</reference>
<protein>
    <submittedName>
        <fullName evidence="6">RNA polymerase, sigma 28 subunit, SigD/FliA/WhiG</fullName>
    </submittedName>
</protein>
<dbReference type="InterPro" id="IPR000943">
    <property type="entry name" value="RNA_pol_sigma70"/>
</dbReference>
<organism evidence="6 7">
    <name type="scientific">Carnobacterium alterfunditum</name>
    <dbReference type="NCBI Taxonomy" id="28230"/>
    <lineage>
        <taxon>Bacteria</taxon>
        <taxon>Bacillati</taxon>
        <taxon>Bacillota</taxon>
        <taxon>Bacilli</taxon>
        <taxon>Lactobacillales</taxon>
        <taxon>Carnobacteriaceae</taxon>
        <taxon>Carnobacterium</taxon>
    </lineage>
</organism>
<dbReference type="SUPFAM" id="SSF88946">
    <property type="entry name" value="Sigma2 domain of RNA polymerase sigma factors"/>
    <property type="match status" value="1"/>
</dbReference>
<evidence type="ECO:0000313" key="6">
    <source>
        <dbReference type="EMBL" id="SIO26642.1"/>
    </source>
</evidence>
<dbReference type="NCBIfam" id="TIGR02937">
    <property type="entry name" value="sigma70-ECF"/>
    <property type="match status" value="1"/>
</dbReference>
<dbReference type="GO" id="GO:0016987">
    <property type="term" value="F:sigma factor activity"/>
    <property type="evidence" value="ECO:0007669"/>
    <property type="project" value="UniProtKB-KW"/>
</dbReference>
<dbReference type="GO" id="GO:0006352">
    <property type="term" value="P:DNA-templated transcription initiation"/>
    <property type="evidence" value="ECO:0007669"/>
    <property type="project" value="InterPro"/>
</dbReference>
<sequence>MYYENDREKEIIKYLPLVEKIVNRIDVKRSQYDRDDLYNIGVIGLMDALEKFDKSKKVPFEGYAYIRIKGSIIDEIRKTAPVSRTRMGKLNDYYRAKEKLEASFMRTPTEKEICSELKIDEKALAKIHETVHNLASVSLEKVMFSDDGNSIELMDFLEDKSETGSEDVLLDKERQQLLTKNVTKLDKREQTILNLYYVEELSLKEIAYIFDISVPRVSQIHGKTILKLKESMRREYDD</sequence>
<evidence type="ECO:0000256" key="1">
    <source>
        <dbReference type="ARBA" id="ARBA00023015"/>
    </source>
</evidence>
<dbReference type="GO" id="GO:0003899">
    <property type="term" value="F:DNA-directed RNA polymerase activity"/>
    <property type="evidence" value="ECO:0007669"/>
    <property type="project" value="InterPro"/>
</dbReference>
<dbReference type="GO" id="GO:0003677">
    <property type="term" value="F:DNA binding"/>
    <property type="evidence" value="ECO:0007669"/>
    <property type="project" value="UniProtKB-KW"/>
</dbReference>
<dbReference type="PRINTS" id="PR00046">
    <property type="entry name" value="SIGMA70FCT"/>
</dbReference>
<dbReference type="Pfam" id="PF04545">
    <property type="entry name" value="Sigma70_r4"/>
    <property type="match status" value="1"/>
</dbReference>
<accession>A0A1N6I3P3</accession>
<evidence type="ECO:0000256" key="4">
    <source>
        <dbReference type="ARBA" id="ARBA00023163"/>
    </source>
</evidence>
<dbReference type="Gene3D" id="1.10.1740.10">
    <property type="match status" value="1"/>
</dbReference>
<dbReference type="Pfam" id="PF04539">
    <property type="entry name" value="Sigma70_r3"/>
    <property type="match status" value="1"/>
</dbReference>
<dbReference type="InterPro" id="IPR014284">
    <property type="entry name" value="RNA_pol_sigma-70_dom"/>
</dbReference>
<dbReference type="EMBL" id="FSRN01000001">
    <property type="protein sequence ID" value="SIO26642.1"/>
    <property type="molecule type" value="Genomic_DNA"/>
</dbReference>
<feature type="domain" description="RNA polymerase sigma-70" evidence="5">
    <location>
        <begin position="202"/>
        <end position="228"/>
    </location>
</feature>
<dbReference type="eggNOG" id="COG1191">
    <property type="taxonomic scope" value="Bacteria"/>
</dbReference>
<evidence type="ECO:0000256" key="3">
    <source>
        <dbReference type="ARBA" id="ARBA00023125"/>
    </source>
</evidence>
<dbReference type="NCBIfam" id="TIGR02479">
    <property type="entry name" value="FliA_WhiG"/>
    <property type="match status" value="1"/>
</dbReference>
<dbReference type="InterPro" id="IPR013324">
    <property type="entry name" value="RNA_pol_sigma_r3/r4-like"/>
</dbReference>
<dbReference type="InterPro" id="IPR007627">
    <property type="entry name" value="RNA_pol_sigma70_r2"/>
</dbReference>
<dbReference type="PIRSF" id="PIRSF000770">
    <property type="entry name" value="RNA_pol_sigma-SigE/K"/>
    <property type="match status" value="1"/>
</dbReference>
<dbReference type="RefSeq" id="WP_034546252.1">
    <property type="nucleotide sequence ID" value="NZ_FSRN01000001.1"/>
</dbReference>
<dbReference type="PANTHER" id="PTHR30385:SF7">
    <property type="entry name" value="RNA POLYMERASE SIGMA FACTOR FLIA"/>
    <property type="match status" value="1"/>
</dbReference>
<dbReference type="InterPro" id="IPR012845">
    <property type="entry name" value="RNA_pol_sigma_FliA_WhiG"/>
</dbReference>
<dbReference type="InterPro" id="IPR007624">
    <property type="entry name" value="RNA_pol_sigma70_r3"/>
</dbReference>
<dbReference type="Gene3D" id="1.20.140.160">
    <property type="match status" value="1"/>
</dbReference>
<keyword evidence="4" id="KW-0804">Transcription</keyword>
<evidence type="ECO:0000313" key="7">
    <source>
        <dbReference type="Proteomes" id="UP000184758"/>
    </source>
</evidence>
<keyword evidence="7" id="KW-1185">Reference proteome</keyword>
<evidence type="ECO:0000259" key="5">
    <source>
        <dbReference type="PROSITE" id="PS00716"/>
    </source>
</evidence>
<dbReference type="Pfam" id="PF04542">
    <property type="entry name" value="Sigma70_r2"/>
    <property type="match status" value="1"/>
</dbReference>
<dbReference type="InterPro" id="IPR007630">
    <property type="entry name" value="RNA_pol_sigma70_r4"/>
</dbReference>
<keyword evidence="1" id="KW-0805">Transcription regulation</keyword>
<dbReference type="OrthoDB" id="9799825at2"/>